<dbReference type="EMBL" id="JBITYG010000006">
    <property type="protein sequence ID" value="MFI9102911.1"/>
    <property type="molecule type" value="Genomic_DNA"/>
</dbReference>
<sequence>MTEPAESAEPERTLHYADDISAADVDALAAFLDDRLKALATRHRGQPEEQRATLGMVNVTHHLMSSLRHHLEQRSARPGEPSTESLDRRLEIQRDWNLLCEAVSPWRDAEGYDTERWHHLRHLDAATGARNEEPAARAGTGSAAENANGQGR</sequence>
<protein>
    <submittedName>
        <fullName evidence="2">Uncharacterized protein</fullName>
    </submittedName>
</protein>
<reference evidence="2 3" key="1">
    <citation type="submission" date="2024-10" db="EMBL/GenBank/DDBJ databases">
        <title>The Natural Products Discovery Center: Release of the First 8490 Sequenced Strains for Exploring Actinobacteria Biosynthetic Diversity.</title>
        <authorList>
            <person name="Kalkreuter E."/>
            <person name="Kautsar S.A."/>
            <person name="Yang D."/>
            <person name="Bader C.D."/>
            <person name="Teijaro C.N."/>
            <person name="Fluegel L."/>
            <person name="Davis C.M."/>
            <person name="Simpson J.R."/>
            <person name="Lauterbach L."/>
            <person name="Steele A.D."/>
            <person name="Gui C."/>
            <person name="Meng S."/>
            <person name="Li G."/>
            <person name="Viehrig K."/>
            <person name="Ye F."/>
            <person name="Su P."/>
            <person name="Kiefer A.F."/>
            <person name="Nichols A."/>
            <person name="Cepeda A.J."/>
            <person name="Yan W."/>
            <person name="Fan B."/>
            <person name="Jiang Y."/>
            <person name="Adhikari A."/>
            <person name="Zheng C.-J."/>
            <person name="Schuster L."/>
            <person name="Cowan T.M."/>
            <person name="Smanski M.J."/>
            <person name="Chevrette M.G."/>
            <person name="De Carvalho L.P.S."/>
            <person name="Shen B."/>
        </authorList>
    </citation>
    <scope>NUCLEOTIDE SEQUENCE [LARGE SCALE GENOMIC DNA]</scope>
    <source>
        <strain evidence="2 3">NPDC053399</strain>
    </source>
</reference>
<feature type="region of interest" description="Disordered" evidence="1">
    <location>
        <begin position="128"/>
        <end position="152"/>
    </location>
</feature>
<organism evidence="2 3">
    <name type="scientific">Streptomyces fildesensis</name>
    <dbReference type="NCBI Taxonomy" id="375757"/>
    <lineage>
        <taxon>Bacteria</taxon>
        <taxon>Bacillati</taxon>
        <taxon>Actinomycetota</taxon>
        <taxon>Actinomycetes</taxon>
        <taxon>Kitasatosporales</taxon>
        <taxon>Streptomycetaceae</taxon>
        <taxon>Streptomyces</taxon>
    </lineage>
</organism>
<evidence type="ECO:0000313" key="2">
    <source>
        <dbReference type="EMBL" id="MFI9102911.1"/>
    </source>
</evidence>
<proteinExistence type="predicted"/>
<dbReference type="RefSeq" id="WP_399651160.1">
    <property type="nucleotide sequence ID" value="NZ_JBITYG010000006.1"/>
</dbReference>
<accession>A0ABW8CC22</accession>
<keyword evidence="3" id="KW-1185">Reference proteome</keyword>
<evidence type="ECO:0000256" key="1">
    <source>
        <dbReference type="SAM" id="MobiDB-lite"/>
    </source>
</evidence>
<evidence type="ECO:0000313" key="3">
    <source>
        <dbReference type="Proteomes" id="UP001614394"/>
    </source>
</evidence>
<gene>
    <name evidence="2" type="ORF">ACIGXA_20550</name>
</gene>
<feature type="compositionally biased region" description="Polar residues" evidence="1">
    <location>
        <begin position="143"/>
        <end position="152"/>
    </location>
</feature>
<dbReference type="Proteomes" id="UP001614394">
    <property type="component" value="Unassembled WGS sequence"/>
</dbReference>
<name>A0ABW8CC22_9ACTN</name>
<comment type="caution">
    <text evidence="2">The sequence shown here is derived from an EMBL/GenBank/DDBJ whole genome shotgun (WGS) entry which is preliminary data.</text>
</comment>